<comment type="caution">
    <text evidence="1">The sequence shown here is derived from an EMBL/GenBank/DDBJ whole genome shotgun (WGS) entry which is preliminary data.</text>
</comment>
<organism evidence="1 2">
    <name type="scientific">Cupriavidus basilensis OR16</name>
    <dbReference type="NCBI Taxonomy" id="1127483"/>
    <lineage>
        <taxon>Bacteria</taxon>
        <taxon>Pseudomonadati</taxon>
        <taxon>Pseudomonadota</taxon>
        <taxon>Betaproteobacteria</taxon>
        <taxon>Burkholderiales</taxon>
        <taxon>Burkholderiaceae</taxon>
        <taxon>Cupriavidus</taxon>
    </lineage>
</organism>
<gene>
    <name evidence="1" type="ORF">OR16_30894</name>
</gene>
<evidence type="ECO:0000313" key="1">
    <source>
        <dbReference type="EMBL" id="EHP39553.1"/>
    </source>
</evidence>
<proteinExistence type="predicted"/>
<dbReference type="GO" id="GO:0005524">
    <property type="term" value="F:ATP binding"/>
    <property type="evidence" value="ECO:0007669"/>
    <property type="project" value="UniProtKB-KW"/>
</dbReference>
<dbReference type="Proteomes" id="UP000005808">
    <property type="component" value="Unassembled WGS sequence"/>
</dbReference>
<evidence type="ECO:0000313" key="2">
    <source>
        <dbReference type="Proteomes" id="UP000005808"/>
    </source>
</evidence>
<sequence length="37" mass="4099">MFVSGLATRVIEVRNDGTLTDYLGTYDEYLESQGIDG</sequence>
<keyword evidence="1" id="KW-0547">Nucleotide-binding</keyword>
<dbReference type="PATRIC" id="fig|1127483.3.peg.6164"/>
<dbReference type="EMBL" id="AHJE01000088">
    <property type="protein sequence ID" value="EHP39553.1"/>
    <property type="molecule type" value="Genomic_DNA"/>
</dbReference>
<dbReference type="AlphaFoldDB" id="H1SD55"/>
<reference evidence="1 2" key="1">
    <citation type="journal article" date="2012" name="J. Bacteriol.">
        <title>De Novo Genome Project of Cupriavidus basilensis OR16.</title>
        <authorList>
            <person name="Cserhati M."/>
            <person name="Kriszt B."/>
            <person name="Szoboszlay S."/>
            <person name="Toth A."/>
            <person name="Szabo I."/>
            <person name="Tancsics A."/>
            <person name="Nagy I."/>
            <person name="Horvath B."/>
            <person name="Nagy I."/>
            <person name="Kukolya J."/>
        </authorList>
    </citation>
    <scope>NUCLEOTIDE SEQUENCE [LARGE SCALE GENOMIC DNA]</scope>
    <source>
        <strain evidence="1 2">OR16</strain>
    </source>
</reference>
<accession>H1SD55</accession>
<name>H1SD55_9BURK</name>
<keyword evidence="1" id="KW-0067">ATP-binding</keyword>
<protein>
    <submittedName>
        <fullName evidence="1">ABC transporter ATP-binding protein</fullName>
    </submittedName>
</protein>